<organism evidence="6 7">
    <name type="scientific">Bimuria novae-zelandiae CBS 107.79</name>
    <dbReference type="NCBI Taxonomy" id="1447943"/>
    <lineage>
        <taxon>Eukaryota</taxon>
        <taxon>Fungi</taxon>
        <taxon>Dikarya</taxon>
        <taxon>Ascomycota</taxon>
        <taxon>Pezizomycotina</taxon>
        <taxon>Dothideomycetes</taxon>
        <taxon>Pleosporomycetidae</taxon>
        <taxon>Pleosporales</taxon>
        <taxon>Massarineae</taxon>
        <taxon>Didymosphaeriaceae</taxon>
        <taxon>Bimuria</taxon>
    </lineage>
</organism>
<dbReference type="GO" id="GO:0006606">
    <property type="term" value="P:protein import into nucleus"/>
    <property type="evidence" value="ECO:0007669"/>
    <property type="project" value="TreeGrafter"/>
</dbReference>
<evidence type="ECO:0000256" key="1">
    <source>
        <dbReference type="ARBA" id="ARBA00004123"/>
    </source>
</evidence>
<evidence type="ECO:0000313" key="6">
    <source>
        <dbReference type="EMBL" id="KAF1971854.1"/>
    </source>
</evidence>
<comment type="similarity">
    <text evidence="2">Belongs to the importin beta family.</text>
</comment>
<dbReference type="PANTHER" id="PTHR12363">
    <property type="entry name" value="TRANSPORTIN 3 AND IMPORTIN 13"/>
    <property type="match status" value="1"/>
</dbReference>
<keyword evidence="4" id="KW-0653">Protein transport</keyword>
<reference evidence="6" key="1">
    <citation type="journal article" date="2020" name="Stud. Mycol.">
        <title>101 Dothideomycetes genomes: a test case for predicting lifestyles and emergence of pathogens.</title>
        <authorList>
            <person name="Haridas S."/>
            <person name="Albert R."/>
            <person name="Binder M."/>
            <person name="Bloem J."/>
            <person name="Labutti K."/>
            <person name="Salamov A."/>
            <person name="Andreopoulos B."/>
            <person name="Baker S."/>
            <person name="Barry K."/>
            <person name="Bills G."/>
            <person name="Bluhm B."/>
            <person name="Cannon C."/>
            <person name="Castanera R."/>
            <person name="Culley D."/>
            <person name="Daum C."/>
            <person name="Ezra D."/>
            <person name="Gonzalez J."/>
            <person name="Henrissat B."/>
            <person name="Kuo A."/>
            <person name="Liang C."/>
            <person name="Lipzen A."/>
            <person name="Lutzoni F."/>
            <person name="Magnuson J."/>
            <person name="Mondo S."/>
            <person name="Nolan M."/>
            <person name="Ohm R."/>
            <person name="Pangilinan J."/>
            <person name="Park H.-J."/>
            <person name="Ramirez L."/>
            <person name="Alfaro M."/>
            <person name="Sun H."/>
            <person name="Tritt A."/>
            <person name="Yoshinaga Y."/>
            <person name="Zwiers L.-H."/>
            <person name="Turgeon B."/>
            <person name="Goodwin S."/>
            <person name="Spatafora J."/>
            <person name="Crous P."/>
            <person name="Grigoriev I."/>
        </authorList>
    </citation>
    <scope>NUCLEOTIDE SEQUENCE</scope>
    <source>
        <strain evidence="6">CBS 107.79</strain>
    </source>
</reference>
<dbReference type="PANTHER" id="PTHR12363:SF33">
    <property type="entry name" value="IMPORTIN-13"/>
    <property type="match status" value="1"/>
</dbReference>
<dbReference type="InterPro" id="IPR051345">
    <property type="entry name" value="Importin_beta-like_NTR"/>
</dbReference>
<dbReference type="InterPro" id="IPR057942">
    <property type="entry name" value="TPR_TNPO3_IPO13_3rd"/>
</dbReference>
<dbReference type="OrthoDB" id="2016913at2759"/>
<sequence>MAAPQAPEVPLALPDIEELVKTLYDPGHARKIPETEATLRVLQRSPQGWEIGDALLNSTDENVRFFGALTLTIKVNADSTSLSDEESTQLLSKLIYHLVTRPSSSVATRKLCSTLAQYFTKPISSWTECIRSLVLSFALQQPILDDALEHHPSTWDVIPQLPDEHLLTLLEFAMNLADETKKLSNNPDRRPHERMIANVESVEVLLQVSFGHGIKCLSTPPNEPNHERLLQVGEKLCVASLKCFLGWIFYAQSEFKAVPEKLRYLRSITELAFSCLEFHVDDAMEFVADVLEGYPKFFDEKDMHMLWAIITSQWGLDILKDLDAETVSLARIIVGYGTELVETKKLYQEPENAHYQQVLSFLHELLKYPEPVGVEDEVALLALDFWSTYICAIAEDSFQYSEREYPPWFPSARSNAFQAIAELLRKIIYPGAEVTKDWDSDSRKTFKVFRMDVRDITMEAFELLRNDLTEQFIDFSVHALEAKQWYELEAGLFCLISLADALTAVDDKLSRLFERPLFSTISENTDIPAVARRTAVDLVAAFNHFFMRNPQFLPQVLPFLLGALAQPSLAQGAAKSFASLCSECRKTLTSELPSFFQMYDQFLTYTTAEETTKSKVLEGIAAIVQAEASEEKQLAGLQHLLQYIAHDAMQALNLTKDGNDPEQGLVLALTALKCLSCVGRALQASDESVVDLDGSDNGSIFWTQGPGKGIQTQILNFITYLTQVFPANDEIIESACNVLRAGFKELVPGPFVLPPAAAVDYITRTNLQTPRLTYVLETACCWVSCHKGSSEFEAQAQRLLHYDLGIMQALQHPRNEPEVSVGCIELIQSFIKHHASILKSEHPDVLKGTFDFSIECIKSPEVLPKRAAAALWRDIIEKITSTGTPDQAMCQEIVDHFGQVVTAALIANICGEVDASSLEHVAIPLRKLIQNDRHSKAYVSSALAEQPLLQRVQGEQAVQDMVQKFTESLMRNAKNSTAFKEAVKMFWQSCKQLQMQFVPQTVHPGHRFNY</sequence>
<dbReference type="Proteomes" id="UP000800036">
    <property type="component" value="Unassembled WGS sequence"/>
</dbReference>
<dbReference type="EMBL" id="ML976691">
    <property type="protein sequence ID" value="KAF1971854.1"/>
    <property type="molecule type" value="Genomic_DNA"/>
</dbReference>
<proteinExistence type="inferred from homology"/>
<keyword evidence="3" id="KW-0813">Transport</keyword>
<dbReference type="Gene3D" id="1.25.10.10">
    <property type="entry name" value="Leucine-rich Repeat Variant"/>
    <property type="match status" value="1"/>
</dbReference>
<dbReference type="AlphaFoldDB" id="A0A6A5V493"/>
<evidence type="ECO:0000256" key="2">
    <source>
        <dbReference type="ARBA" id="ARBA00007991"/>
    </source>
</evidence>
<dbReference type="GO" id="GO:0005634">
    <property type="term" value="C:nucleus"/>
    <property type="evidence" value="ECO:0007669"/>
    <property type="project" value="UniProtKB-SubCell"/>
</dbReference>
<keyword evidence="7" id="KW-1185">Reference proteome</keyword>
<evidence type="ECO:0000256" key="5">
    <source>
        <dbReference type="ARBA" id="ARBA00023242"/>
    </source>
</evidence>
<dbReference type="InterPro" id="IPR011989">
    <property type="entry name" value="ARM-like"/>
</dbReference>
<gene>
    <name evidence="6" type="ORF">BU23DRAFT_555691</name>
</gene>
<dbReference type="Pfam" id="PF24140">
    <property type="entry name" value="TPR_TNPO3_IPO13_3rd"/>
    <property type="match status" value="1"/>
</dbReference>
<keyword evidence="5" id="KW-0539">Nucleus</keyword>
<comment type="subcellular location">
    <subcellularLocation>
        <location evidence="1">Nucleus</location>
    </subcellularLocation>
</comment>
<evidence type="ECO:0000313" key="7">
    <source>
        <dbReference type="Proteomes" id="UP000800036"/>
    </source>
</evidence>
<dbReference type="SUPFAM" id="SSF48371">
    <property type="entry name" value="ARM repeat"/>
    <property type="match status" value="1"/>
</dbReference>
<evidence type="ECO:0000256" key="4">
    <source>
        <dbReference type="ARBA" id="ARBA00022927"/>
    </source>
</evidence>
<name>A0A6A5V493_9PLEO</name>
<dbReference type="InterPro" id="IPR016024">
    <property type="entry name" value="ARM-type_fold"/>
</dbReference>
<accession>A0A6A5V493</accession>
<evidence type="ECO:0000256" key="3">
    <source>
        <dbReference type="ARBA" id="ARBA00022448"/>
    </source>
</evidence>
<dbReference type="GO" id="GO:0005737">
    <property type="term" value="C:cytoplasm"/>
    <property type="evidence" value="ECO:0007669"/>
    <property type="project" value="TreeGrafter"/>
</dbReference>
<protein>
    <submittedName>
        <fullName evidence="6">ARM repeat-containing protein</fullName>
    </submittedName>
</protein>